<organism evidence="6 7">
    <name type="scientific">Larsenimonas rhizosphaerae</name>
    <dbReference type="NCBI Taxonomy" id="2944682"/>
    <lineage>
        <taxon>Bacteria</taxon>
        <taxon>Pseudomonadati</taxon>
        <taxon>Pseudomonadota</taxon>
        <taxon>Gammaproteobacteria</taxon>
        <taxon>Oceanospirillales</taxon>
        <taxon>Halomonadaceae</taxon>
        <taxon>Larsenimonas</taxon>
    </lineage>
</organism>
<name>A0AA41ZLS5_9GAMM</name>
<gene>
    <name evidence="6" type="ORF">OQ287_02935</name>
</gene>
<evidence type="ECO:0000256" key="2">
    <source>
        <dbReference type="ARBA" id="ARBA00009774"/>
    </source>
</evidence>
<reference evidence="6" key="1">
    <citation type="submission" date="2022-11" db="EMBL/GenBank/DDBJ databases">
        <title>Larsenimonas rhizosphaerae sp. nov., isolated from a tidal mudflat.</title>
        <authorList>
            <person name="Lee S.D."/>
            <person name="Kim I.S."/>
        </authorList>
    </citation>
    <scope>NUCLEOTIDE SEQUENCE</scope>
    <source>
        <strain evidence="6">GH2-1</strain>
    </source>
</reference>
<dbReference type="GO" id="GO:0009236">
    <property type="term" value="P:cobalamin biosynthetic process"/>
    <property type="evidence" value="ECO:0007669"/>
    <property type="project" value="UniProtKB-KW"/>
</dbReference>
<dbReference type="PANTHER" id="PTHR43588">
    <property type="entry name" value="COBALT-PRECORRIN-8 METHYLMUTASE"/>
    <property type="match status" value="1"/>
</dbReference>
<sequence length="220" mass="23797">MTVSDWPAYEHDPRAIEAESFRRIRELTPLDGLTEDDAQVALRLVHTCGQPDIVDVLRISPGATDAGRAALCAQAAVLCDVEMVRFGLTQRFLEARGITPSCFLRDPATIEQARARQETRTMAALSAWRPHMEGAIVLIGNAPTALFRLLEMIRDGAPKPALIIGMPVGFVGAAESKALLWNTSQSLGVPCMTLLGRQGGSALTAAAFNTLLRLDVGERY</sequence>
<dbReference type="PANTHER" id="PTHR43588:SF1">
    <property type="entry name" value="COBALT-PRECORRIN-8 METHYLMUTASE"/>
    <property type="match status" value="1"/>
</dbReference>
<comment type="pathway">
    <text evidence="1">Cofactor biosynthesis; adenosylcobalamin biosynthesis.</text>
</comment>
<evidence type="ECO:0000313" key="6">
    <source>
        <dbReference type="EMBL" id="MCX2523185.1"/>
    </source>
</evidence>
<dbReference type="Gene3D" id="3.40.50.10230">
    <property type="entry name" value="Cobalamin biosynthesis CobH/CbiC, precorrin-8X methylmutase"/>
    <property type="match status" value="1"/>
</dbReference>
<feature type="domain" description="Cobalamin biosynthesis precorrin-8X methylmutase CobH/CbiC" evidence="5">
    <location>
        <begin position="16"/>
        <end position="213"/>
    </location>
</feature>
<keyword evidence="4" id="KW-0413">Isomerase</keyword>
<proteinExistence type="inferred from homology"/>
<evidence type="ECO:0000256" key="4">
    <source>
        <dbReference type="ARBA" id="ARBA00023235"/>
    </source>
</evidence>
<protein>
    <submittedName>
        <fullName evidence="6">Precorrin-8X methylmutase</fullName>
    </submittedName>
</protein>
<dbReference type="GO" id="GO:0016993">
    <property type="term" value="F:precorrin-8X methylmutase activity"/>
    <property type="evidence" value="ECO:0007669"/>
    <property type="project" value="InterPro"/>
</dbReference>
<accession>A0AA41ZLS5</accession>
<dbReference type="InterPro" id="IPR036588">
    <property type="entry name" value="CobH/CbiC_sf"/>
</dbReference>
<dbReference type="InterPro" id="IPR003722">
    <property type="entry name" value="Cbl_synth_CobH/CbiC"/>
</dbReference>
<keyword evidence="3" id="KW-0169">Cobalamin biosynthesis</keyword>
<keyword evidence="7" id="KW-1185">Reference proteome</keyword>
<dbReference type="RefSeq" id="WP_265895525.1">
    <property type="nucleotide sequence ID" value="NZ_JAPIVE010000001.1"/>
</dbReference>
<dbReference type="EMBL" id="JAPIVE010000001">
    <property type="protein sequence ID" value="MCX2523185.1"/>
    <property type="molecule type" value="Genomic_DNA"/>
</dbReference>
<dbReference type="SUPFAM" id="SSF63965">
    <property type="entry name" value="Precorrin-8X methylmutase CbiC/CobH"/>
    <property type="match status" value="1"/>
</dbReference>
<dbReference type="Proteomes" id="UP001165678">
    <property type="component" value="Unassembled WGS sequence"/>
</dbReference>
<dbReference type="AlphaFoldDB" id="A0AA41ZLS5"/>
<evidence type="ECO:0000313" key="7">
    <source>
        <dbReference type="Proteomes" id="UP001165678"/>
    </source>
</evidence>
<comment type="caution">
    <text evidence="6">The sequence shown here is derived from an EMBL/GenBank/DDBJ whole genome shotgun (WGS) entry which is preliminary data.</text>
</comment>
<evidence type="ECO:0000256" key="1">
    <source>
        <dbReference type="ARBA" id="ARBA00004953"/>
    </source>
</evidence>
<dbReference type="Pfam" id="PF02570">
    <property type="entry name" value="CbiC"/>
    <property type="match status" value="1"/>
</dbReference>
<evidence type="ECO:0000259" key="5">
    <source>
        <dbReference type="Pfam" id="PF02570"/>
    </source>
</evidence>
<comment type="similarity">
    <text evidence="2">Belongs to the CobH/CbiC family.</text>
</comment>
<evidence type="ECO:0000256" key="3">
    <source>
        <dbReference type="ARBA" id="ARBA00022573"/>
    </source>
</evidence>